<evidence type="ECO:0000313" key="5">
    <source>
        <dbReference type="Proteomes" id="UP000472275"/>
    </source>
</evidence>
<evidence type="ECO:0000256" key="1">
    <source>
        <dbReference type="ARBA" id="ARBA00022737"/>
    </source>
</evidence>
<proteinExistence type="inferred from homology"/>
<keyword evidence="5" id="KW-1185">Reference proteome</keyword>
<organism evidence="4 5">
    <name type="scientific">Aquila chrysaetos chrysaetos</name>
    <dbReference type="NCBI Taxonomy" id="223781"/>
    <lineage>
        <taxon>Eukaryota</taxon>
        <taxon>Metazoa</taxon>
        <taxon>Chordata</taxon>
        <taxon>Craniata</taxon>
        <taxon>Vertebrata</taxon>
        <taxon>Euteleostomi</taxon>
        <taxon>Archelosauria</taxon>
        <taxon>Archosauria</taxon>
        <taxon>Dinosauria</taxon>
        <taxon>Saurischia</taxon>
        <taxon>Theropoda</taxon>
        <taxon>Coelurosauria</taxon>
        <taxon>Aves</taxon>
        <taxon>Neognathae</taxon>
        <taxon>Neoaves</taxon>
        <taxon>Telluraves</taxon>
        <taxon>Accipitrimorphae</taxon>
        <taxon>Accipitriformes</taxon>
        <taxon>Accipitridae</taxon>
        <taxon>Accipitrinae</taxon>
        <taxon>Aquila</taxon>
    </lineage>
</organism>
<dbReference type="Proteomes" id="UP000472275">
    <property type="component" value="Chromosome 15"/>
</dbReference>
<dbReference type="InParanoid" id="A0A663EKD0"/>
<accession>A0A663EKD0</accession>
<evidence type="ECO:0000256" key="2">
    <source>
        <dbReference type="ARBA" id="ARBA00022803"/>
    </source>
</evidence>
<evidence type="ECO:0000256" key="3">
    <source>
        <dbReference type="ARBA" id="ARBA00038336"/>
    </source>
</evidence>
<dbReference type="GO" id="GO:0005829">
    <property type="term" value="C:cytosol"/>
    <property type="evidence" value="ECO:0007669"/>
    <property type="project" value="TreeGrafter"/>
</dbReference>
<sequence>MLPFHNPHFPLCGNKQLKEKLDALQSHVTWHLGVTGHVEPTRVQQKLAIEIKHTPHQNQAALLGPQAYLYPLKGQNREALSRLLLLVLIVCGNYAWIHHLQASYQEAESYLERIQQLCPPPWDARLIPYIQAQKGLSLLAVRACNGERARECFEVALMLKPGNRYFHAGLGMTPTATYLQDFLSGESRVSFLQGLVSISLSNSGPVTSCRYKGSISFSDHPIACPLNTGLPITDCPKFTHTALSPTSLTGGNEKKK</sequence>
<reference evidence="4" key="2">
    <citation type="submission" date="2025-09" db="UniProtKB">
        <authorList>
            <consortium name="Ensembl"/>
        </authorList>
    </citation>
    <scope>IDENTIFICATION</scope>
</reference>
<evidence type="ECO:0000313" key="4">
    <source>
        <dbReference type="Ensembl" id="ENSACCP00020012608.1"/>
    </source>
</evidence>
<dbReference type="Gene3D" id="1.25.40.10">
    <property type="entry name" value="Tetratricopeptide repeat domain"/>
    <property type="match status" value="3"/>
</dbReference>
<dbReference type="PANTHER" id="PTHR10271">
    <property type="entry name" value="INTERFERON-INDUCED PROTEIN WITH TETRATRICOPEPTIDE REPEATS"/>
    <property type="match status" value="1"/>
</dbReference>
<protein>
    <submittedName>
        <fullName evidence="4">Uncharacterized protein</fullName>
    </submittedName>
</protein>
<keyword evidence="2" id="KW-0802">TPR repeat</keyword>
<dbReference type="GO" id="GO:0051607">
    <property type="term" value="P:defense response to virus"/>
    <property type="evidence" value="ECO:0007669"/>
    <property type="project" value="TreeGrafter"/>
</dbReference>
<dbReference type="Ensembl" id="ENSACCT00020013176.1">
    <property type="protein sequence ID" value="ENSACCP00020012608.1"/>
    <property type="gene ID" value="ENSACCG00020008673.1"/>
</dbReference>
<comment type="similarity">
    <text evidence="3">Belongs to the IFIT family.</text>
</comment>
<dbReference type="SUPFAM" id="SSF48452">
    <property type="entry name" value="TPR-like"/>
    <property type="match status" value="1"/>
</dbReference>
<dbReference type="AlphaFoldDB" id="A0A663EKD0"/>
<name>A0A663EKD0_AQUCH</name>
<dbReference type="InterPro" id="IPR011990">
    <property type="entry name" value="TPR-like_helical_dom_sf"/>
</dbReference>
<reference evidence="4" key="1">
    <citation type="submission" date="2025-08" db="UniProtKB">
        <authorList>
            <consortium name="Ensembl"/>
        </authorList>
    </citation>
    <scope>IDENTIFICATION</scope>
</reference>
<dbReference type="PANTHER" id="PTHR10271:SF0">
    <property type="entry name" value="INTERFERON-INDUCED PROTEIN WITH TETRATRICOPEPTIDE REPEATS 5"/>
    <property type="match status" value="1"/>
</dbReference>
<keyword evidence="1" id="KW-0677">Repeat</keyword>